<accession>A0AAV1A7V1</accession>
<organism evidence="2 3">
    <name type="scientific">Vicia faba</name>
    <name type="common">Broad bean</name>
    <name type="synonym">Faba vulgaris</name>
    <dbReference type="NCBI Taxonomy" id="3906"/>
    <lineage>
        <taxon>Eukaryota</taxon>
        <taxon>Viridiplantae</taxon>
        <taxon>Streptophyta</taxon>
        <taxon>Embryophyta</taxon>
        <taxon>Tracheophyta</taxon>
        <taxon>Spermatophyta</taxon>
        <taxon>Magnoliopsida</taxon>
        <taxon>eudicotyledons</taxon>
        <taxon>Gunneridae</taxon>
        <taxon>Pentapetalae</taxon>
        <taxon>rosids</taxon>
        <taxon>fabids</taxon>
        <taxon>Fabales</taxon>
        <taxon>Fabaceae</taxon>
        <taxon>Papilionoideae</taxon>
        <taxon>50 kb inversion clade</taxon>
        <taxon>NPAAA clade</taxon>
        <taxon>Hologalegina</taxon>
        <taxon>IRL clade</taxon>
        <taxon>Fabeae</taxon>
        <taxon>Vicia</taxon>
    </lineage>
</organism>
<sequence length="117" mass="13346">MPPSLTNTNRRLMYQPLQIRRSPSVDSKTRTVHPSANTISAGHQLGFTKRSSHHESHRHAEAVPPAKPRSRTVVSLSMVVCTKIHKTTNQQISFNAITHFPAEFVQLRYAFSFDYIY</sequence>
<dbReference type="EMBL" id="OX451738">
    <property type="protein sequence ID" value="CAI8604577.1"/>
    <property type="molecule type" value="Genomic_DNA"/>
</dbReference>
<gene>
    <name evidence="2" type="ORF">VFH_III139640</name>
</gene>
<evidence type="ECO:0000313" key="2">
    <source>
        <dbReference type="EMBL" id="CAI8604577.1"/>
    </source>
</evidence>
<reference evidence="2 3" key="1">
    <citation type="submission" date="2023-01" db="EMBL/GenBank/DDBJ databases">
        <authorList>
            <person name="Kreplak J."/>
        </authorList>
    </citation>
    <scope>NUCLEOTIDE SEQUENCE [LARGE SCALE GENOMIC DNA]</scope>
</reference>
<feature type="region of interest" description="Disordered" evidence="1">
    <location>
        <begin position="22"/>
        <end position="69"/>
    </location>
</feature>
<name>A0AAV1A7V1_VICFA</name>
<dbReference type="AlphaFoldDB" id="A0AAV1A7V1"/>
<protein>
    <submittedName>
        <fullName evidence="2">Uncharacterized protein</fullName>
    </submittedName>
</protein>
<evidence type="ECO:0000313" key="3">
    <source>
        <dbReference type="Proteomes" id="UP001157006"/>
    </source>
</evidence>
<feature type="compositionally biased region" description="Polar residues" evidence="1">
    <location>
        <begin position="32"/>
        <end position="41"/>
    </location>
</feature>
<evidence type="ECO:0000256" key="1">
    <source>
        <dbReference type="SAM" id="MobiDB-lite"/>
    </source>
</evidence>
<keyword evidence="3" id="KW-1185">Reference proteome</keyword>
<dbReference type="Proteomes" id="UP001157006">
    <property type="component" value="Chromosome 3"/>
</dbReference>
<proteinExistence type="predicted"/>